<dbReference type="Pfam" id="PF06985">
    <property type="entry name" value="HET"/>
    <property type="match status" value="1"/>
</dbReference>
<reference evidence="2 3" key="1">
    <citation type="submission" date="2016-05" db="EMBL/GenBank/DDBJ databases">
        <title>A degradative enzymes factory behind the ericoid mycorrhizal symbiosis.</title>
        <authorList>
            <consortium name="DOE Joint Genome Institute"/>
            <person name="Martino E."/>
            <person name="Morin E."/>
            <person name="Grelet G."/>
            <person name="Kuo A."/>
            <person name="Kohler A."/>
            <person name="Daghino S."/>
            <person name="Barry K."/>
            <person name="Choi C."/>
            <person name="Cichocki N."/>
            <person name="Clum A."/>
            <person name="Copeland A."/>
            <person name="Hainaut M."/>
            <person name="Haridas S."/>
            <person name="Labutti K."/>
            <person name="Lindquist E."/>
            <person name="Lipzen A."/>
            <person name="Khouja H.-R."/>
            <person name="Murat C."/>
            <person name="Ohm R."/>
            <person name="Olson A."/>
            <person name="Spatafora J."/>
            <person name="Veneault-Fourrey C."/>
            <person name="Henrissat B."/>
            <person name="Grigoriev I."/>
            <person name="Martin F."/>
            <person name="Perotto S."/>
        </authorList>
    </citation>
    <scope>NUCLEOTIDE SEQUENCE [LARGE SCALE GENOMIC DNA]</scope>
    <source>
        <strain evidence="2 3">UAMH 7357</strain>
    </source>
</reference>
<dbReference type="PANTHER" id="PTHR33112:SF8">
    <property type="entry name" value="HETEROKARYON INCOMPATIBILITY DOMAIN-CONTAINING PROTEIN"/>
    <property type="match status" value="1"/>
</dbReference>
<dbReference type="PANTHER" id="PTHR33112">
    <property type="entry name" value="DOMAIN PROTEIN, PUTATIVE-RELATED"/>
    <property type="match status" value="1"/>
</dbReference>
<evidence type="ECO:0000313" key="2">
    <source>
        <dbReference type="EMBL" id="PMD23027.1"/>
    </source>
</evidence>
<gene>
    <name evidence="2" type="ORF">NA56DRAFT_84925</name>
</gene>
<sequence>MLMPLAISSQGYCIPCQCFIDEFPELSRHLPTLGNYEDSVQLEHYETPFELAAGDRSGCRLCSLFVQCIRNDFGLESFYKSVGRLKCLGNSPAITVFIDMGLRGSLLMELQMRGEVWRRSIMESLYIVKGEVSDRIELTEMSSSFAPSQLELAKRWLQTCSKNHNGCKGCENNRMPTRLLALGEGFLRLEMTTGWDAEYRPQYATLSHCWGGVDFLKLTTTTLELFKKSMPLEQLTKTFRDTIAVVRKLGIPYLWIDSLCIIQNSSEDWETEATLMSSVYGSSTITIAAAGAVNGNSGLFLQPERYVGKVHIDVPTDSGAQGWDIGIPSIHETSVSKSALSKRAWAIQERLLSPRILYFTDKELFWECGSLLACESFPERLPAECCWSSYFLKKGQSFSGTWPIVVQLYTQANLTFGSDKLVAISGVARIAQKENNDNYLAGMWRNEMEAQLC</sequence>
<dbReference type="Proteomes" id="UP000235672">
    <property type="component" value="Unassembled WGS sequence"/>
</dbReference>
<evidence type="ECO:0000259" key="1">
    <source>
        <dbReference type="Pfam" id="PF06985"/>
    </source>
</evidence>
<accession>A0A2J6Q9S4</accession>
<proteinExistence type="predicted"/>
<dbReference type="OrthoDB" id="3486565at2759"/>
<dbReference type="AlphaFoldDB" id="A0A2J6Q9S4"/>
<evidence type="ECO:0000313" key="3">
    <source>
        <dbReference type="Proteomes" id="UP000235672"/>
    </source>
</evidence>
<name>A0A2J6Q9S4_9HELO</name>
<dbReference type="InterPro" id="IPR010730">
    <property type="entry name" value="HET"/>
</dbReference>
<keyword evidence="3" id="KW-1185">Reference proteome</keyword>
<organism evidence="2 3">
    <name type="scientific">Hyaloscypha hepaticicola</name>
    <dbReference type="NCBI Taxonomy" id="2082293"/>
    <lineage>
        <taxon>Eukaryota</taxon>
        <taxon>Fungi</taxon>
        <taxon>Dikarya</taxon>
        <taxon>Ascomycota</taxon>
        <taxon>Pezizomycotina</taxon>
        <taxon>Leotiomycetes</taxon>
        <taxon>Helotiales</taxon>
        <taxon>Hyaloscyphaceae</taxon>
        <taxon>Hyaloscypha</taxon>
    </lineage>
</organism>
<feature type="domain" description="Heterokaryon incompatibility" evidence="1">
    <location>
        <begin position="203"/>
        <end position="349"/>
    </location>
</feature>
<dbReference type="STRING" id="1745343.A0A2J6Q9S4"/>
<dbReference type="EMBL" id="KZ613476">
    <property type="protein sequence ID" value="PMD23027.1"/>
    <property type="molecule type" value="Genomic_DNA"/>
</dbReference>
<protein>
    <submittedName>
        <fullName evidence="2">HET-domain-containing protein</fullName>
    </submittedName>
</protein>